<dbReference type="AlphaFoldDB" id="A0A1N7PD55"/>
<dbReference type="CDD" id="cd01949">
    <property type="entry name" value="GGDEF"/>
    <property type="match status" value="1"/>
</dbReference>
<dbReference type="PROSITE" id="PS50110">
    <property type="entry name" value="RESPONSE_REGULATORY"/>
    <property type="match status" value="1"/>
</dbReference>
<evidence type="ECO:0000256" key="3">
    <source>
        <dbReference type="ARBA" id="ARBA00034247"/>
    </source>
</evidence>
<dbReference type="EC" id="2.7.7.65" evidence="2"/>
<evidence type="ECO:0000256" key="1">
    <source>
        <dbReference type="ARBA" id="ARBA00001946"/>
    </source>
</evidence>
<dbReference type="InterPro" id="IPR011006">
    <property type="entry name" value="CheY-like_superfamily"/>
</dbReference>
<reference evidence="8" key="1">
    <citation type="submission" date="2017-01" db="EMBL/GenBank/DDBJ databases">
        <authorList>
            <person name="Varghese N."/>
            <person name="Submissions S."/>
        </authorList>
    </citation>
    <scope>NUCLEOTIDE SEQUENCE [LARGE SCALE GENOMIC DNA]</scope>
    <source>
        <strain evidence="8">DSM 24913</strain>
    </source>
</reference>
<feature type="domain" description="GGDEF" evidence="6">
    <location>
        <begin position="167"/>
        <end position="296"/>
    </location>
</feature>
<comment type="catalytic activity">
    <reaction evidence="3">
        <text>2 GTP = 3',3'-c-di-GMP + 2 diphosphate</text>
        <dbReference type="Rhea" id="RHEA:24898"/>
        <dbReference type="ChEBI" id="CHEBI:33019"/>
        <dbReference type="ChEBI" id="CHEBI:37565"/>
        <dbReference type="ChEBI" id="CHEBI:58805"/>
        <dbReference type="EC" id="2.7.7.65"/>
    </reaction>
</comment>
<evidence type="ECO:0000256" key="4">
    <source>
        <dbReference type="PROSITE-ProRule" id="PRU00169"/>
    </source>
</evidence>
<dbReference type="RefSeq" id="WP_076517161.1">
    <property type="nucleotide sequence ID" value="NZ_FTOH01000009.1"/>
</dbReference>
<proteinExistence type="predicted"/>
<evidence type="ECO:0000313" key="8">
    <source>
        <dbReference type="Proteomes" id="UP000185639"/>
    </source>
</evidence>
<accession>A0A1N7PD55</accession>
<comment type="cofactor">
    <cofactor evidence="1">
        <name>Mg(2+)</name>
        <dbReference type="ChEBI" id="CHEBI:18420"/>
    </cofactor>
</comment>
<dbReference type="Pfam" id="PF00990">
    <property type="entry name" value="GGDEF"/>
    <property type="match status" value="1"/>
</dbReference>
<dbReference type="InterPro" id="IPR001789">
    <property type="entry name" value="Sig_transdc_resp-reg_receiver"/>
</dbReference>
<keyword evidence="4" id="KW-0597">Phosphoprotein</keyword>
<evidence type="ECO:0000259" key="6">
    <source>
        <dbReference type="PROSITE" id="PS50887"/>
    </source>
</evidence>
<dbReference type="GO" id="GO:1902201">
    <property type="term" value="P:negative regulation of bacterial-type flagellum-dependent cell motility"/>
    <property type="evidence" value="ECO:0007669"/>
    <property type="project" value="TreeGrafter"/>
</dbReference>
<dbReference type="InterPro" id="IPR029787">
    <property type="entry name" value="Nucleotide_cyclase"/>
</dbReference>
<dbReference type="OrthoDB" id="9812260at2"/>
<feature type="modified residue" description="4-aspartylphosphate" evidence="4">
    <location>
        <position position="57"/>
    </location>
</feature>
<dbReference type="Proteomes" id="UP000185639">
    <property type="component" value="Unassembled WGS sequence"/>
</dbReference>
<dbReference type="SUPFAM" id="SSF52172">
    <property type="entry name" value="CheY-like"/>
    <property type="match status" value="1"/>
</dbReference>
<evidence type="ECO:0000256" key="2">
    <source>
        <dbReference type="ARBA" id="ARBA00012528"/>
    </source>
</evidence>
<dbReference type="SMART" id="SM00267">
    <property type="entry name" value="GGDEF"/>
    <property type="match status" value="1"/>
</dbReference>
<dbReference type="InterPro" id="IPR050469">
    <property type="entry name" value="Diguanylate_Cyclase"/>
</dbReference>
<dbReference type="InterPro" id="IPR043128">
    <property type="entry name" value="Rev_trsase/Diguanyl_cyclase"/>
</dbReference>
<dbReference type="PROSITE" id="PS50887">
    <property type="entry name" value="GGDEF"/>
    <property type="match status" value="1"/>
</dbReference>
<dbReference type="GO" id="GO:0043709">
    <property type="term" value="P:cell adhesion involved in single-species biofilm formation"/>
    <property type="evidence" value="ECO:0007669"/>
    <property type="project" value="TreeGrafter"/>
</dbReference>
<dbReference type="SUPFAM" id="SSF55073">
    <property type="entry name" value="Nucleotide cyclase"/>
    <property type="match status" value="1"/>
</dbReference>
<dbReference type="FunFam" id="3.30.70.270:FF:000001">
    <property type="entry name" value="Diguanylate cyclase domain protein"/>
    <property type="match status" value="1"/>
</dbReference>
<protein>
    <recommendedName>
        <fullName evidence="2">diguanylate cyclase</fullName>
        <ecNumber evidence="2">2.7.7.65</ecNumber>
    </recommendedName>
</protein>
<dbReference type="PANTHER" id="PTHR45138">
    <property type="entry name" value="REGULATORY COMPONENTS OF SENSORY TRANSDUCTION SYSTEM"/>
    <property type="match status" value="1"/>
</dbReference>
<dbReference type="InterPro" id="IPR000160">
    <property type="entry name" value="GGDEF_dom"/>
</dbReference>
<dbReference type="Gene3D" id="3.40.50.2300">
    <property type="match status" value="1"/>
</dbReference>
<organism evidence="7 8">
    <name type="scientific">Thalassolituus maritimus</name>
    <dbReference type="NCBI Taxonomy" id="484498"/>
    <lineage>
        <taxon>Bacteria</taxon>
        <taxon>Pseudomonadati</taxon>
        <taxon>Pseudomonadota</taxon>
        <taxon>Gammaproteobacteria</taxon>
        <taxon>Oceanospirillales</taxon>
        <taxon>Oceanospirillaceae</taxon>
        <taxon>Thalassolituus</taxon>
    </lineage>
</organism>
<dbReference type="GO" id="GO:0005886">
    <property type="term" value="C:plasma membrane"/>
    <property type="evidence" value="ECO:0007669"/>
    <property type="project" value="TreeGrafter"/>
</dbReference>
<dbReference type="STRING" id="484498.SAMN05421686_109102"/>
<evidence type="ECO:0000313" key="7">
    <source>
        <dbReference type="EMBL" id="SIT08531.1"/>
    </source>
</evidence>
<evidence type="ECO:0000259" key="5">
    <source>
        <dbReference type="PROSITE" id="PS50110"/>
    </source>
</evidence>
<keyword evidence="8" id="KW-1185">Reference proteome</keyword>
<dbReference type="NCBIfam" id="TIGR00254">
    <property type="entry name" value="GGDEF"/>
    <property type="match status" value="1"/>
</dbReference>
<dbReference type="SMART" id="SM00448">
    <property type="entry name" value="REC"/>
    <property type="match status" value="1"/>
</dbReference>
<dbReference type="Gene3D" id="3.30.70.270">
    <property type="match status" value="1"/>
</dbReference>
<dbReference type="Pfam" id="PF00072">
    <property type="entry name" value="Response_reg"/>
    <property type="match status" value="1"/>
</dbReference>
<name>A0A1N7PD55_9GAMM</name>
<dbReference type="GO" id="GO:0000160">
    <property type="term" value="P:phosphorelay signal transduction system"/>
    <property type="evidence" value="ECO:0007669"/>
    <property type="project" value="InterPro"/>
</dbReference>
<sequence>MRNENPLSTVLIVDDSPSNIRVMAAVLQERYRVKTATSGQQCLDMALRHKPDLILLDIEMPGISGYETCRELKDMSETRDIPVIFVTGRDNIEDEELGLRIGAVDYITKPIRPVILSARVDTHVTLKRQQDRLLQLAMHDQLTGLYNRHYMLEMVEQRIARARRHNTPLTTLIIDLDHFKKINDTHGHIAGDQILEQVSALLQRQCRTEDTVARFGGEEFIVLMEPCSLNQAHYKAEVMRHQISELMPSSIPVTVSIGAAELADHDENFNDLLKRADDALYRAKENGRNCTELAPPEDRVTTSKAPH</sequence>
<dbReference type="GO" id="GO:0052621">
    <property type="term" value="F:diguanylate cyclase activity"/>
    <property type="evidence" value="ECO:0007669"/>
    <property type="project" value="UniProtKB-EC"/>
</dbReference>
<feature type="domain" description="Response regulatory" evidence="5">
    <location>
        <begin position="9"/>
        <end position="124"/>
    </location>
</feature>
<dbReference type="EMBL" id="FTOH01000009">
    <property type="protein sequence ID" value="SIT08531.1"/>
    <property type="molecule type" value="Genomic_DNA"/>
</dbReference>
<dbReference type="PANTHER" id="PTHR45138:SF9">
    <property type="entry name" value="DIGUANYLATE CYCLASE DGCM-RELATED"/>
    <property type="match status" value="1"/>
</dbReference>
<gene>
    <name evidence="7" type="ORF">SAMN05421686_109102</name>
</gene>